<evidence type="ECO:0000256" key="1">
    <source>
        <dbReference type="SAM" id="MobiDB-lite"/>
    </source>
</evidence>
<keyword evidence="2" id="KW-0472">Membrane</keyword>
<name>A0A8J3FV86_9PSEU</name>
<dbReference type="EMBL" id="BMMK01000016">
    <property type="protein sequence ID" value="GGM61403.1"/>
    <property type="molecule type" value="Genomic_DNA"/>
</dbReference>
<feature type="transmembrane region" description="Helical" evidence="2">
    <location>
        <begin position="109"/>
        <end position="133"/>
    </location>
</feature>
<proteinExistence type="predicted"/>
<dbReference type="Pfam" id="PF05552">
    <property type="entry name" value="MS_channel_1st_1"/>
    <property type="match status" value="2"/>
</dbReference>
<feature type="transmembrane region" description="Helical" evidence="2">
    <location>
        <begin position="12"/>
        <end position="37"/>
    </location>
</feature>
<accession>A0A8J3FV86</accession>
<feature type="transmembrane region" description="Helical" evidence="2">
    <location>
        <begin position="178"/>
        <end position="201"/>
    </location>
</feature>
<reference evidence="3" key="1">
    <citation type="journal article" date="2014" name="Int. J. Syst. Evol. Microbiol.">
        <title>Complete genome sequence of Corynebacterium casei LMG S-19264T (=DSM 44701T), isolated from a smear-ripened cheese.</title>
        <authorList>
            <consortium name="US DOE Joint Genome Institute (JGI-PGF)"/>
            <person name="Walter F."/>
            <person name="Albersmeier A."/>
            <person name="Kalinowski J."/>
            <person name="Ruckert C."/>
        </authorList>
    </citation>
    <scope>NUCLEOTIDE SEQUENCE</scope>
    <source>
        <strain evidence="3">CGMCC 4.5737</strain>
    </source>
</reference>
<dbReference type="Proteomes" id="UP000637578">
    <property type="component" value="Unassembled WGS sequence"/>
</dbReference>
<keyword evidence="2" id="KW-1133">Transmembrane helix</keyword>
<keyword evidence="2" id="KW-0812">Transmembrane</keyword>
<feature type="region of interest" description="Disordered" evidence="1">
    <location>
        <begin position="218"/>
        <end position="244"/>
    </location>
</feature>
<dbReference type="RefSeq" id="WP_189059060.1">
    <property type="nucleotide sequence ID" value="NZ_BMMK01000016.1"/>
</dbReference>
<feature type="compositionally biased region" description="Low complexity" evidence="1">
    <location>
        <begin position="224"/>
        <end position="237"/>
    </location>
</feature>
<feature type="transmembrane region" description="Helical" evidence="2">
    <location>
        <begin position="76"/>
        <end position="97"/>
    </location>
</feature>
<gene>
    <name evidence="3" type="ORF">GCM10012275_35520</name>
</gene>
<protein>
    <submittedName>
        <fullName evidence="3">Uncharacterized protein</fullName>
    </submittedName>
</protein>
<keyword evidence="4" id="KW-1185">Reference proteome</keyword>
<dbReference type="AlphaFoldDB" id="A0A8J3FV86"/>
<dbReference type="InterPro" id="IPR008910">
    <property type="entry name" value="MSC_TM_helix"/>
</dbReference>
<comment type="caution">
    <text evidence="3">The sequence shown here is derived from an EMBL/GenBank/DDBJ whole genome shotgun (WGS) entry which is preliminary data.</text>
</comment>
<reference evidence="3" key="2">
    <citation type="submission" date="2020-09" db="EMBL/GenBank/DDBJ databases">
        <authorList>
            <person name="Sun Q."/>
            <person name="Zhou Y."/>
        </authorList>
    </citation>
    <scope>NUCLEOTIDE SEQUENCE</scope>
    <source>
        <strain evidence="3">CGMCC 4.5737</strain>
    </source>
</reference>
<evidence type="ECO:0000256" key="2">
    <source>
        <dbReference type="SAM" id="Phobius"/>
    </source>
</evidence>
<dbReference type="Gene3D" id="1.10.287.1260">
    <property type="match status" value="1"/>
</dbReference>
<evidence type="ECO:0000313" key="4">
    <source>
        <dbReference type="Proteomes" id="UP000637578"/>
    </source>
</evidence>
<evidence type="ECO:0000313" key="3">
    <source>
        <dbReference type="EMBL" id="GGM61403.1"/>
    </source>
</evidence>
<sequence length="244" mass="25326">MGDELRRGLGDAWSAVITFVPKLVGFLVILLIGWLIAKGLSKAVQLLLTRTGFPRLVERSGLGGILSRSKIDMTNLVVKLVYYFVLLIALQLAFGAFGPNPVSDLLNDIIAYLPRVIVAIILVLVAAAIGRVARDLIVAALAGRALGPVLGTVTYAFLVALGALAALNQLKIATTVTLPVLIAVLATIGGILVVGVGGGLMRPMQQRWEGWLDSLQRQMGRGSGTPSSGGQPPAGGSSPTGGGE</sequence>
<organism evidence="3 4">
    <name type="scientific">Longimycelium tulufanense</name>
    <dbReference type="NCBI Taxonomy" id="907463"/>
    <lineage>
        <taxon>Bacteria</taxon>
        <taxon>Bacillati</taxon>
        <taxon>Actinomycetota</taxon>
        <taxon>Actinomycetes</taxon>
        <taxon>Pseudonocardiales</taxon>
        <taxon>Pseudonocardiaceae</taxon>
        <taxon>Longimycelium</taxon>
    </lineage>
</organism>
<feature type="transmembrane region" description="Helical" evidence="2">
    <location>
        <begin position="145"/>
        <end position="166"/>
    </location>
</feature>